<sequence>MRISLTLAIVACLPLLSHAAEPLIVAHRGASKAAPENTLPAFRLAWKLGADAIEGDFHLTKDKRIVCIHDADTKKVSSRNLVVSRSTLAELKELDVGSFHGEKFKGTRVPTLSEVVATVPDGKQIFIEIKCGPEIVPFLLKQLEASSLRHEQIVIISFKEEVIRQVKSQSPEYEAFWLCAFKTDKEGAVKPGVDEVLQKLAAIGADGLSSNSRIAESFIEAVKAKGYQWHVWTVDDPDEARRMESLGVESITTNVPGLIRQSLTEAAGASGR</sequence>
<dbReference type="InterPro" id="IPR017946">
    <property type="entry name" value="PLC-like_Pdiesterase_TIM-brl"/>
</dbReference>
<dbReference type="InterPro" id="IPR030395">
    <property type="entry name" value="GP_PDE_dom"/>
</dbReference>
<feature type="signal peptide" evidence="1">
    <location>
        <begin position="1"/>
        <end position="19"/>
    </location>
</feature>
<keyword evidence="4" id="KW-1185">Reference proteome</keyword>
<name>A0ABM7RAZ8_9BACT</name>
<gene>
    <name evidence="3" type="primary">ugpQ</name>
    <name evidence="3" type="ORF">HAHE_11720</name>
</gene>
<evidence type="ECO:0000313" key="4">
    <source>
        <dbReference type="Proteomes" id="UP001374893"/>
    </source>
</evidence>
<dbReference type="EMBL" id="AP024702">
    <property type="protein sequence ID" value="BCX47264.1"/>
    <property type="molecule type" value="Genomic_DNA"/>
</dbReference>
<organism evidence="3 4">
    <name type="scientific">Haloferula helveola</name>
    <dbReference type="NCBI Taxonomy" id="490095"/>
    <lineage>
        <taxon>Bacteria</taxon>
        <taxon>Pseudomonadati</taxon>
        <taxon>Verrucomicrobiota</taxon>
        <taxon>Verrucomicrobiia</taxon>
        <taxon>Verrucomicrobiales</taxon>
        <taxon>Verrucomicrobiaceae</taxon>
        <taxon>Haloferula</taxon>
    </lineage>
</organism>
<accession>A0ABM7RAZ8</accession>
<feature type="domain" description="GP-PDE" evidence="2">
    <location>
        <begin position="22"/>
        <end position="263"/>
    </location>
</feature>
<dbReference type="Pfam" id="PF03009">
    <property type="entry name" value="GDPD"/>
    <property type="match status" value="1"/>
</dbReference>
<reference evidence="3 4" key="1">
    <citation type="submission" date="2021-06" db="EMBL/GenBank/DDBJ databases">
        <title>Complete genome of Haloferula helveola possessing various polysaccharide degrading enzymes.</title>
        <authorList>
            <person name="Takami H."/>
            <person name="Huang C."/>
            <person name="Hamasaki K."/>
        </authorList>
    </citation>
    <scope>NUCLEOTIDE SEQUENCE [LARGE SCALE GENOMIC DNA]</scope>
    <source>
        <strain evidence="3 4">CN-1</strain>
    </source>
</reference>
<evidence type="ECO:0000259" key="2">
    <source>
        <dbReference type="PROSITE" id="PS51704"/>
    </source>
</evidence>
<evidence type="ECO:0000256" key="1">
    <source>
        <dbReference type="SAM" id="SignalP"/>
    </source>
</evidence>
<dbReference type="SUPFAM" id="SSF51695">
    <property type="entry name" value="PLC-like phosphodiesterases"/>
    <property type="match status" value="1"/>
</dbReference>
<keyword evidence="1" id="KW-0732">Signal</keyword>
<dbReference type="Proteomes" id="UP001374893">
    <property type="component" value="Chromosome"/>
</dbReference>
<dbReference type="PANTHER" id="PTHR46211">
    <property type="entry name" value="GLYCEROPHOSPHORYL DIESTER PHOSPHODIESTERASE"/>
    <property type="match status" value="1"/>
</dbReference>
<evidence type="ECO:0000313" key="3">
    <source>
        <dbReference type="EMBL" id="BCX47264.1"/>
    </source>
</evidence>
<dbReference type="PANTHER" id="PTHR46211:SF1">
    <property type="entry name" value="GLYCEROPHOSPHODIESTER PHOSPHODIESTERASE, CYTOPLASMIC"/>
    <property type="match status" value="1"/>
</dbReference>
<feature type="chain" id="PRO_5046255019" evidence="1">
    <location>
        <begin position="20"/>
        <end position="272"/>
    </location>
</feature>
<dbReference type="RefSeq" id="WP_338689370.1">
    <property type="nucleotide sequence ID" value="NZ_AP024702.1"/>
</dbReference>
<dbReference type="CDD" id="cd08582">
    <property type="entry name" value="GDPD_like_2"/>
    <property type="match status" value="1"/>
</dbReference>
<protein>
    <submittedName>
        <fullName evidence="3">Glycerophosphoryl diester phosphodiesterase</fullName>
    </submittedName>
</protein>
<proteinExistence type="predicted"/>
<dbReference type="Gene3D" id="3.20.20.190">
    <property type="entry name" value="Phosphatidylinositol (PI) phosphodiesterase"/>
    <property type="match status" value="1"/>
</dbReference>
<dbReference type="PROSITE" id="PS51704">
    <property type="entry name" value="GP_PDE"/>
    <property type="match status" value="1"/>
</dbReference>